<evidence type="ECO:0000313" key="1">
    <source>
        <dbReference type="EMBL" id="TYP85905.1"/>
    </source>
</evidence>
<reference evidence="1 2" key="1">
    <citation type="submission" date="2019-07" db="EMBL/GenBank/DDBJ databases">
        <title>Genomic Encyclopedia of Archaeal and Bacterial Type Strains, Phase II (KMG-II): from individual species to whole genera.</title>
        <authorList>
            <person name="Goeker M."/>
        </authorList>
    </citation>
    <scope>NUCLEOTIDE SEQUENCE [LARGE SCALE GENOMIC DNA]</scope>
    <source>
        <strain evidence="1 2">DSM 46842</strain>
    </source>
</reference>
<accession>A0A5S5CQN9</accession>
<sequence length="39" mass="4134">MVAGGPGIDPAVQNVWDLTRRRALDFGRVTTAACPGRAH</sequence>
<dbReference type="EMBL" id="VNHW01000011">
    <property type="protein sequence ID" value="TYP85905.1"/>
    <property type="molecule type" value="Genomic_DNA"/>
</dbReference>
<evidence type="ECO:0000313" key="2">
    <source>
        <dbReference type="Proteomes" id="UP000322499"/>
    </source>
</evidence>
<dbReference type="Proteomes" id="UP000322499">
    <property type="component" value="Unassembled WGS sequence"/>
</dbReference>
<organism evidence="1 2">
    <name type="scientific">Blastococcus xanthinilyticus</name>
    <dbReference type="NCBI Taxonomy" id="1564164"/>
    <lineage>
        <taxon>Bacteria</taxon>
        <taxon>Bacillati</taxon>
        <taxon>Actinomycetota</taxon>
        <taxon>Actinomycetes</taxon>
        <taxon>Geodermatophilales</taxon>
        <taxon>Geodermatophilaceae</taxon>
        <taxon>Blastococcus</taxon>
    </lineage>
</organism>
<proteinExistence type="predicted"/>
<gene>
    <name evidence="1" type="ORF">BD833_11146</name>
</gene>
<name>A0A5S5CQN9_9ACTN</name>
<dbReference type="AlphaFoldDB" id="A0A5S5CQN9"/>
<comment type="caution">
    <text evidence="1">The sequence shown here is derived from an EMBL/GenBank/DDBJ whole genome shotgun (WGS) entry which is preliminary data.</text>
</comment>
<keyword evidence="2" id="KW-1185">Reference proteome</keyword>
<protein>
    <submittedName>
        <fullName evidence="1">Uncharacterized protein</fullName>
    </submittedName>
</protein>